<evidence type="ECO:0000313" key="3">
    <source>
        <dbReference type="EMBL" id="VVB07999.1"/>
    </source>
</evidence>
<dbReference type="PANTHER" id="PTHR32009">
    <property type="entry name" value="TMV RESISTANCE PROTEIN N-LIKE"/>
    <property type="match status" value="1"/>
</dbReference>
<comment type="caution">
    <text evidence="3">The sequence shown here is derived from an EMBL/GenBank/DDBJ whole genome shotgun (WGS) entry which is preliminary data.</text>
</comment>
<keyword evidence="1" id="KW-0520">NAD</keyword>
<evidence type="ECO:0000256" key="1">
    <source>
        <dbReference type="ARBA" id="ARBA00023027"/>
    </source>
</evidence>
<gene>
    <name evidence="3" type="ORF">ANE_LOCUS18443</name>
</gene>
<dbReference type="FunFam" id="3.40.50.10140:FF:000007">
    <property type="entry name" value="Disease resistance protein (TIR-NBS-LRR class)"/>
    <property type="match status" value="1"/>
</dbReference>
<dbReference type="InterPro" id="IPR000157">
    <property type="entry name" value="TIR_dom"/>
</dbReference>
<protein>
    <recommendedName>
        <fullName evidence="2">TIR domain-containing protein</fullName>
    </recommendedName>
</protein>
<accession>A0A565C2X9</accession>
<dbReference type="Gene3D" id="3.40.50.10140">
    <property type="entry name" value="Toll/interleukin-1 receptor homology (TIR) domain"/>
    <property type="match status" value="1"/>
</dbReference>
<dbReference type="PANTHER" id="PTHR32009:SF62">
    <property type="entry name" value="DISEASE RESISTANCE PROTEIN (TIR-NBS-LRR CLASS) FAMILY"/>
    <property type="match status" value="1"/>
</dbReference>
<dbReference type="Pfam" id="PF01582">
    <property type="entry name" value="TIR"/>
    <property type="match status" value="1"/>
</dbReference>
<evidence type="ECO:0000313" key="4">
    <source>
        <dbReference type="Proteomes" id="UP000489600"/>
    </source>
</evidence>
<dbReference type="SUPFAM" id="SSF52200">
    <property type="entry name" value="Toll/Interleukin receptor TIR domain"/>
    <property type="match status" value="1"/>
</dbReference>
<organism evidence="3 4">
    <name type="scientific">Arabis nemorensis</name>
    <dbReference type="NCBI Taxonomy" id="586526"/>
    <lineage>
        <taxon>Eukaryota</taxon>
        <taxon>Viridiplantae</taxon>
        <taxon>Streptophyta</taxon>
        <taxon>Embryophyta</taxon>
        <taxon>Tracheophyta</taxon>
        <taxon>Spermatophyta</taxon>
        <taxon>Magnoliopsida</taxon>
        <taxon>eudicotyledons</taxon>
        <taxon>Gunneridae</taxon>
        <taxon>Pentapetalae</taxon>
        <taxon>rosids</taxon>
        <taxon>malvids</taxon>
        <taxon>Brassicales</taxon>
        <taxon>Brassicaceae</taxon>
        <taxon>Arabideae</taxon>
        <taxon>Arabis</taxon>
    </lineage>
</organism>
<dbReference type="PROSITE" id="PS50104">
    <property type="entry name" value="TIR"/>
    <property type="match status" value="1"/>
</dbReference>
<dbReference type="AlphaFoldDB" id="A0A565C2X9"/>
<dbReference type="EMBL" id="CABITT030000006">
    <property type="protein sequence ID" value="VVB07999.1"/>
    <property type="molecule type" value="Genomic_DNA"/>
</dbReference>
<evidence type="ECO:0000259" key="2">
    <source>
        <dbReference type="PROSITE" id="PS50104"/>
    </source>
</evidence>
<name>A0A565C2X9_9BRAS</name>
<dbReference type="OrthoDB" id="1088132at2759"/>
<sequence>MSKAIPSNIANRPPQHQVFLNFRGDELRGKFISHLETALKREDINVFIDNDLGMGKDLGIFLETIEKSRIAIAVISSLYTESSWCLDELAKIKECVEKGTLEVFPLFFKVPVETVEDLTGTFGDNFRKLAKMDKHKLKRKKWRKALKFVTKRKGEKTDETR</sequence>
<dbReference type="GO" id="GO:0007165">
    <property type="term" value="P:signal transduction"/>
    <property type="evidence" value="ECO:0007669"/>
    <property type="project" value="InterPro"/>
</dbReference>
<proteinExistence type="predicted"/>
<dbReference type="SMART" id="SM00255">
    <property type="entry name" value="TIR"/>
    <property type="match status" value="1"/>
</dbReference>
<reference evidence="3" key="1">
    <citation type="submission" date="2019-07" db="EMBL/GenBank/DDBJ databases">
        <authorList>
            <person name="Dittberner H."/>
        </authorList>
    </citation>
    <scope>NUCLEOTIDE SEQUENCE [LARGE SCALE GENOMIC DNA]</scope>
</reference>
<feature type="domain" description="TIR" evidence="2">
    <location>
        <begin position="14"/>
        <end position="161"/>
    </location>
</feature>
<dbReference type="Proteomes" id="UP000489600">
    <property type="component" value="Unassembled WGS sequence"/>
</dbReference>
<keyword evidence="4" id="KW-1185">Reference proteome</keyword>
<dbReference type="InterPro" id="IPR035897">
    <property type="entry name" value="Toll_tir_struct_dom_sf"/>
</dbReference>